<name>A0A261EP24_9BIFI</name>
<accession>A0A261EP24</accession>
<evidence type="ECO:0000313" key="2">
    <source>
        <dbReference type="Proteomes" id="UP000216004"/>
    </source>
</evidence>
<keyword evidence="2" id="KW-1185">Reference proteome</keyword>
<dbReference type="Proteomes" id="UP000216004">
    <property type="component" value="Unassembled WGS sequence"/>
</dbReference>
<reference evidence="1 2" key="1">
    <citation type="journal article" date="2017" name="BMC Genomics">
        <title>Comparative genomic and phylogenomic analyses of the Bifidobacteriaceae family.</title>
        <authorList>
            <person name="Lugli G.A."/>
            <person name="Milani C."/>
            <person name="Turroni F."/>
            <person name="Duranti S."/>
            <person name="Mancabelli L."/>
            <person name="Mangifesta M."/>
            <person name="Ferrario C."/>
            <person name="Modesto M."/>
            <person name="Mattarelli P."/>
            <person name="Jiri K."/>
            <person name="van Sinderen D."/>
            <person name="Ventura M."/>
        </authorList>
    </citation>
    <scope>NUCLEOTIDE SEQUENCE [LARGE SCALE GENOMIC DNA]</scope>
    <source>
        <strain evidence="1 2">DSM 22924</strain>
    </source>
</reference>
<dbReference type="AlphaFoldDB" id="A0A261EP24"/>
<protein>
    <submittedName>
        <fullName evidence="1">Uncharacterized protein</fullName>
    </submittedName>
</protein>
<organism evidence="1 2">
    <name type="scientific">Bombiscardovia coagulans</name>
    <dbReference type="NCBI Taxonomy" id="686666"/>
    <lineage>
        <taxon>Bacteria</taxon>
        <taxon>Bacillati</taxon>
        <taxon>Actinomycetota</taxon>
        <taxon>Actinomycetes</taxon>
        <taxon>Bifidobacteriales</taxon>
        <taxon>Bifidobacteriaceae</taxon>
        <taxon>Bombiscardovia</taxon>
    </lineage>
</organism>
<proteinExistence type="predicted"/>
<dbReference type="Pfam" id="PF20486">
    <property type="entry name" value="DUF6725"/>
    <property type="match status" value="1"/>
</dbReference>
<dbReference type="InterPro" id="IPR046571">
    <property type="entry name" value="DUF6725"/>
</dbReference>
<evidence type="ECO:0000313" key="1">
    <source>
        <dbReference type="EMBL" id="OZG48615.1"/>
    </source>
</evidence>
<dbReference type="OrthoDB" id="3234801at2"/>
<dbReference type="RefSeq" id="WP_094723480.1">
    <property type="nucleotide sequence ID" value="NZ_MWWS01000009.1"/>
</dbReference>
<sequence length="91" mass="10293">MQLPLHIPVGARIVVRTLAGVDETDHRMKYNDYIGHVHSWNRHVLVLNRDPAANGSRPAETVTIDAKNIVKLKPVPERTFPKSYQPDTSKN</sequence>
<gene>
    <name evidence="1" type="ORF">BOCO_1311</name>
</gene>
<comment type="caution">
    <text evidence="1">The sequence shown here is derived from an EMBL/GenBank/DDBJ whole genome shotgun (WGS) entry which is preliminary data.</text>
</comment>
<dbReference type="EMBL" id="MWWS01000009">
    <property type="protein sequence ID" value="OZG48615.1"/>
    <property type="molecule type" value="Genomic_DNA"/>
</dbReference>